<dbReference type="KEGG" id="bvk:117231406"/>
<protein>
    <submittedName>
        <fullName evidence="2">Uncharacterized protein LOC117231406</fullName>
    </submittedName>
</protein>
<name>A0A6J3JY17_9HYME</name>
<evidence type="ECO:0000313" key="2">
    <source>
        <dbReference type="RefSeq" id="XP_033345723.1"/>
    </source>
</evidence>
<dbReference type="Proteomes" id="UP000504631">
    <property type="component" value="Unplaced"/>
</dbReference>
<dbReference type="GeneID" id="117231406"/>
<organism evidence="1 2">
    <name type="scientific">Bombus vosnesenskii</name>
    <dbReference type="NCBI Taxonomy" id="207650"/>
    <lineage>
        <taxon>Eukaryota</taxon>
        <taxon>Metazoa</taxon>
        <taxon>Ecdysozoa</taxon>
        <taxon>Arthropoda</taxon>
        <taxon>Hexapoda</taxon>
        <taxon>Insecta</taxon>
        <taxon>Pterygota</taxon>
        <taxon>Neoptera</taxon>
        <taxon>Endopterygota</taxon>
        <taxon>Hymenoptera</taxon>
        <taxon>Apocrita</taxon>
        <taxon>Aculeata</taxon>
        <taxon>Apoidea</taxon>
        <taxon>Anthophila</taxon>
        <taxon>Apidae</taxon>
        <taxon>Bombus</taxon>
        <taxon>Pyrobombus</taxon>
    </lineage>
</organism>
<proteinExistence type="predicted"/>
<dbReference type="AlphaFoldDB" id="A0A6J3JY17"/>
<sequence>MPENTVPTVGGSFYSRKRRLQNSLSLPVRWKKSLQNVPCSVQRLTEKGHKIDMISHFPTKVPIANYTDIIDLNGTREDVASAYKTLEPTAITYYTATKYGRDFCELLCHEKMQNFVKNPPKDPPYDLIITEVIKRKQDKCLTL</sequence>
<gene>
    <name evidence="2" type="primary">LOC117231406</name>
</gene>
<dbReference type="RefSeq" id="XP_033345723.1">
    <property type="nucleotide sequence ID" value="XM_033489832.1"/>
</dbReference>
<keyword evidence="1" id="KW-1185">Reference proteome</keyword>
<evidence type="ECO:0000313" key="1">
    <source>
        <dbReference type="Proteomes" id="UP000504631"/>
    </source>
</evidence>
<reference evidence="2" key="1">
    <citation type="submission" date="2025-08" db="UniProtKB">
        <authorList>
            <consortium name="RefSeq"/>
        </authorList>
    </citation>
    <scope>IDENTIFICATION</scope>
    <source>
        <tissue evidence="2">Muscle</tissue>
    </source>
</reference>
<accession>A0A6J3JY17</accession>